<feature type="compositionally biased region" description="Basic and acidic residues" evidence="14">
    <location>
        <begin position="227"/>
        <end position="240"/>
    </location>
</feature>
<organism evidence="17 18">
    <name type="scientific">Xanthomonas boreopolis</name>
    <dbReference type="NCBI Taxonomy" id="86183"/>
    <lineage>
        <taxon>Bacteria</taxon>
        <taxon>Pseudomonadati</taxon>
        <taxon>Pseudomonadota</taxon>
        <taxon>Gammaproteobacteria</taxon>
        <taxon>Lysobacterales</taxon>
        <taxon>Lysobacteraceae</taxon>
        <taxon>Xanthomonas</taxon>
    </lineage>
</organism>
<evidence type="ECO:0000256" key="5">
    <source>
        <dbReference type="ARBA" id="ARBA00022475"/>
    </source>
</evidence>
<comment type="similarity">
    <text evidence="2 13">Belongs to the TonB family.</text>
</comment>
<keyword evidence="15" id="KW-0732">Signal</keyword>
<evidence type="ECO:0000256" key="7">
    <source>
        <dbReference type="ARBA" id="ARBA00022692"/>
    </source>
</evidence>
<feature type="region of interest" description="Disordered" evidence="14">
    <location>
        <begin position="220"/>
        <end position="277"/>
    </location>
</feature>
<evidence type="ECO:0000259" key="16">
    <source>
        <dbReference type="PROSITE" id="PS52015"/>
    </source>
</evidence>
<dbReference type="GO" id="GO:0030288">
    <property type="term" value="C:outer membrane-bounded periplasmic space"/>
    <property type="evidence" value="ECO:0007669"/>
    <property type="project" value="InterPro"/>
</dbReference>
<keyword evidence="9 13" id="KW-0653">Protein transport</keyword>
<dbReference type="EMBL" id="BNBA01000012">
    <property type="protein sequence ID" value="GHH53531.1"/>
    <property type="molecule type" value="Genomic_DNA"/>
</dbReference>
<sequence length="343" mass="35994">MSDLKMGRKARRIVPLMLLAGLAACSGQGDKPAAESPAPAENAPAAPAAAPAGTPAAPAADAALSPQVAGMSVDQLREAATRALRENRMYAPAGDNAVEYYLALRDKQPGDASVASALTDLLPYTLIAAEQGIAREDFPEAQRLAALIERVDAKAPALPRLKSGIANGLQNAASRTAQEAERARKEAEQRTQQQAEQKRLAEQQAKEAAAAQQIAAQQEAARQQAAEAERQAAAKREADQRASAQPAAPRPAAPAAATAPSLRPISTPAPRYPPDALRAGTAGEVLVEITVGTDGSVTNSRVLRATPPRVFDREALNAVKRWRFEPVPAPVTTRRTLSFNPGN</sequence>
<evidence type="ECO:0000256" key="12">
    <source>
        <dbReference type="ARBA" id="ARBA00025849"/>
    </source>
</evidence>
<dbReference type="SUPFAM" id="SSF74653">
    <property type="entry name" value="TolA/TonB C-terminal domain"/>
    <property type="match status" value="1"/>
</dbReference>
<evidence type="ECO:0000313" key="18">
    <source>
        <dbReference type="Proteomes" id="UP000623958"/>
    </source>
</evidence>
<keyword evidence="8" id="KW-0677">Repeat</keyword>
<dbReference type="GO" id="GO:0015891">
    <property type="term" value="P:siderophore transport"/>
    <property type="evidence" value="ECO:0007669"/>
    <property type="project" value="InterPro"/>
</dbReference>
<protein>
    <recommendedName>
        <fullName evidence="3 13">Protein TonB</fullName>
    </recommendedName>
</protein>
<dbReference type="PROSITE" id="PS51257">
    <property type="entry name" value="PROKAR_LIPOPROTEIN"/>
    <property type="match status" value="1"/>
</dbReference>
<dbReference type="InterPro" id="IPR003538">
    <property type="entry name" value="TonB"/>
</dbReference>
<dbReference type="AlphaFoldDB" id="A0A919F7W1"/>
<dbReference type="PANTHER" id="PTHR33446">
    <property type="entry name" value="PROTEIN TONB-RELATED"/>
    <property type="match status" value="1"/>
</dbReference>
<dbReference type="PANTHER" id="PTHR33446:SF8">
    <property type="entry name" value="PROTEIN TONB"/>
    <property type="match status" value="1"/>
</dbReference>
<dbReference type="Pfam" id="PF03544">
    <property type="entry name" value="TonB_C"/>
    <property type="match status" value="1"/>
</dbReference>
<dbReference type="InterPro" id="IPR051045">
    <property type="entry name" value="TonB-dependent_transducer"/>
</dbReference>
<dbReference type="RefSeq" id="WP_434029233.1">
    <property type="nucleotide sequence ID" value="NZ_BNBA01000012.1"/>
</dbReference>
<evidence type="ECO:0000256" key="15">
    <source>
        <dbReference type="SAM" id="SignalP"/>
    </source>
</evidence>
<keyword evidence="18" id="KW-1185">Reference proteome</keyword>
<evidence type="ECO:0000256" key="11">
    <source>
        <dbReference type="ARBA" id="ARBA00023136"/>
    </source>
</evidence>
<keyword evidence="4 13" id="KW-0813">Transport</keyword>
<keyword evidence="11" id="KW-0472">Membrane</keyword>
<dbReference type="InterPro" id="IPR006260">
    <property type="entry name" value="TonB/TolA_C"/>
</dbReference>
<evidence type="ECO:0000256" key="8">
    <source>
        <dbReference type="ARBA" id="ARBA00022737"/>
    </source>
</evidence>
<comment type="subunit">
    <text evidence="12">Homodimer. Forms a complex with the accessory proteins ExbB and ExbD.</text>
</comment>
<evidence type="ECO:0000256" key="3">
    <source>
        <dbReference type="ARBA" id="ARBA00022362"/>
    </source>
</evidence>
<feature type="chain" id="PRO_5037919826" description="Protein TonB" evidence="15">
    <location>
        <begin position="26"/>
        <end position="343"/>
    </location>
</feature>
<dbReference type="Proteomes" id="UP000623958">
    <property type="component" value="Unassembled WGS sequence"/>
</dbReference>
<keyword evidence="10" id="KW-1133">Transmembrane helix</keyword>
<evidence type="ECO:0000256" key="4">
    <source>
        <dbReference type="ARBA" id="ARBA00022448"/>
    </source>
</evidence>
<evidence type="ECO:0000256" key="13">
    <source>
        <dbReference type="RuleBase" id="RU362123"/>
    </source>
</evidence>
<feature type="compositionally biased region" description="Basic and acidic residues" evidence="14">
    <location>
        <begin position="178"/>
        <end position="189"/>
    </location>
</feature>
<feature type="compositionally biased region" description="Low complexity" evidence="14">
    <location>
        <begin position="34"/>
        <end position="63"/>
    </location>
</feature>
<evidence type="ECO:0000256" key="6">
    <source>
        <dbReference type="ARBA" id="ARBA00022519"/>
    </source>
</evidence>
<comment type="caution">
    <text evidence="17">The sequence shown here is derived from an EMBL/GenBank/DDBJ whole genome shotgun (WGS) entry which is preliminary data.</text>
</comment>
<gene>
    <name evidence="17" type="ORF">GCM10009090_19070</name>
</gene>
<evidence type="ECO:0000256" key="10">
    <source>
        <dbReference type="ARBA" id="ARBA00022989"/>
    </source>
</evidence>
<evidence type="ECO:0000256" key="14">
    <source>
        <dbReference type="SAM" id="MobiDB-lite"/>
    </source>
</evidence>
<dbReference type="NCBIfam" id="TIGR01352">
    <property type="entry name" value="tonB_Cterm"/>
    <property type="match status" value="1"/>
</dbReference>
<name>A0A919F7W1_9XANT</name>
<keyword evidence="6 13" id="KW-0997">Cell inner membrane</keyword>
<evidence type="ECO:0000256" key="9">
    <source>
        <dbReference type="ARBA" id="ARBA00022927"/>
    </source>
</evidence>
<feature type="region of interest" description="Disordered" evidence="14">
    <location>
        <begin position="169"/>
        <end position="204"/>
    </location>
</feature>
<proteinExistence type="inferred from homology"/>
<reference evidence="17" key="2">
    <citation type="submission" date="2020-09" db="EMBL/GenBank/DDBJ databases">
        <authorList>
            <person name="Sun Q."/>
            <person name="Ohkuma M."/>
        </authorList>
    </citation>
    <scope>NUCLEOTIDE SEQUENCE</scope>
    <source>
        <strain evidence="17">JCM 13306</strain>
    </source>
</reference>
<dbReference type="GO" id="GO:0055085">
    <property type="term" value="P:transmembrane transport"/>
    <property type="evidence" value="ECO:0007669"/>
    <property type="project" value="InterPro"/>
</dbReference>
<feature type="region of interest" description="Disordered" evidence="14">
    <location>
        <begin position="26"/>
        <end position="63"/>
    </location>
</feature>
<accession>A0A919F7W1</accession>
<evidence type="ECO:0000313" key="17">
    <source>
        <dbReference type="EMBL" id="GHH53531.1"/>
    </source>
</evidence>
<dbReference type="GO" id="GO:0098797">
    <property type="term" value="C:plasma membrane protein complex"/>
    <property type="evidence" value="ECO:0007669"/>
    <property type="project" value="TreeGrafter"/>
</dbReference>
<keyword evidence="5 13" id="KW-1003">Cell membrane</keyword>
<feature type="signal peptide" evidence="15">
    <location>
        <begin position="1"/>
        <end position="25"/>
    </location>
</feature>
<dbReference type="InterPro" id="IPR037682">
    <property type="entry name" value="TonB_C"/>
</dbReference>
<dbReference type="GO" id="GO:0015031">
    <property type="term" value="P:protein transport"/>
    <property type="evidence" value="ECO:0007669"/>
    <property type="project" value="UniProtKB-UniRule"/>
</dbReference>
<dbReference type="Gene3D" id="3.30.2420.10">
    <property type="entry name" value="TonB"/>
    <property type="match status" value="1"/>
</dbReference>
<evidence type="ECO:0000256" key="2">
    <source>
        <dbReference type="ARBA" id="ARBA00006555"/>
    </source>
</evidence>
<dbReference type="PRINTS" id="PR01374">
    <property type="entry name" value="TONBPROTEIN"/>
</dbReference>
<dbReference type="GO" id="GO:0031992">
    <property type="term" value="F:energy transducer activity"/>
    <property type="evidence" value="ECO:0007669"/>
    <property type="project" value="InterPro"/>
</dbReference>
<keyword evidence="13" id="KW-0735">Signal-anchor</keyword>
<reference evidence="17" key="1">
    <citation type="journal article" date="2014" name="Int. J. Syst. Evol. Microbiol.">
        <title>Complete genome sequence of Corynebacterium casei LMG S-19264T (=DSM 44701T), isolated from a smear-ripened cheese.</title>
        <authorList>
            <consortium name="US DOE Joint Genome Institute (JGI-PGF)"/>
            <person name="Walter F."/>
            <person name="Albersmeier A."/>
            <person name="Kalinowski J."/>
            <person name="Ruckert C."/>
        </authorList>
    </citation>
    <scope>NUCLEOTIDE SEQUENCE</scope>
    <source>
        <strain evidence="17">JCM 13306</strain>
    </source>
</reference>
<comment type="subcellular location">
    <subcellularLocation>
        <location evidence="1 13">Cell inner membrane</location>
        <topology evidence="1 13">Single-pass membrane protein</topology>
        <orientation evidence="1 13">Periplasmic side</orientation>
    </subcellularLocation>
</comment>
<dbReference type="PROSITE" id="PS52015">
    <property type="entry name" value="TONB_CTD"/>
    <property type="match status" value="1"/>
</dbReference>
<feature type="domain" description="TonB C-terminal" evidence="16">
    <location>
        <begin position="257"/>
        <end position="343"/>
    </location>
</feature>
<comment type="function">
    <text evidence="13">Interacts with outer membrane receptor proteins that carry out high-affinity binding and energy dependent uptake into the periplasmic space of specific substrates. It could act to transduce energy from the cytoplasmic membrane to specific energy-requiring processes in the outer membrane, resulting in the release into the periplasm of ligands bound by these outer membrane proteins.</text>
</comment>
<keyword evidence="7" id="KW-0812">Transmembrane</keyword>
<evidence type="ECO:0000256" key="1">
    <source>
        <dbReference type="ARBA" id="ARBA00004383"/>
    </source>
</evidence>